<reference evidence="13" key="1">
    <citation type="submission" date="2021-05" db="EMBL/GenBank/DDBJ databases">
        <title>A free-living protist that lacks canonical eukaryotic 1 DNA replication and segregation systems.</title>
        <authorList>
            <person name="Salas-Leiva D.E."/>
            <person name="Tromer E.C."/>
            <person name="Curtis B.A."/>
            <person name="Jerlstrom-Hultqvist J."/>
            <person name="Kolisko M."/>
            <person name="Yi Z."/>
            <person name="Salas-Leiva J.S."/>
            <person name="Gallot-Lavallee L."/>
            <person name="Kops G.J.P.L."/>
            <person name="Archibald J.M."/>
            <person name="Simpson A.G.B."/>
            <person name="Roger A.J."/>
        </authorList>
    </citation>
    <scope>NUCLEOTIDE SEQUENCE</scope>
    <source>
        <strain evidence="13">BICM</strain>
    </source>
</reference>
<keyword evidence="5 13" id="KW-0418">Kinase</keyword>
<evidence type="ECO:0000256" key="4">
    <source>
        <dbReference type="ARBA" id="ARBA00022741"/>
    </source>
</evidence>
<dbReference type="Gene3D" id="1.10.510.10">
    <property type="entry name" value="Transferase(Phosphotransferase) domain 1"/>
    <property type="match status" value="1"/>
</dbReference>
<evidence type="ECO:0000313" key="13">
    <source>
        <dbReference type="EMBL" id="KAG9397507.1"/>
    </source>
</evidence>
<feature type="binding site" evidence="10">
    <location>
        <position position="38"/>
    </location>
    <ligand>
        <name>ATP</name>
        <dbReference type="ChEBI" id="CHEBI:30616"/>
    </ligand>
</feature>
<dbReference type="InterPro" id="IPR011009">
    <property type="entry name" value="Kinase-like_dom_sf"/>
</dbReference>
<dbReference type="Gene3D" id="1.25.10.10">
    <property type="entry name" value="Leucine-rich Repeat Variant"/>
    <property type="match status" value="1"/>
</dbReference>
<evidence type="ECO:0000256" key="8">
    <source>
        <dbReference type="ARBA" id="ARBA00048679"/>
    </source>
</evidence>
<keyword evidence="14" id="KW-1185">Reference proteome</keyword>
<evidence type="ECO:0000256" key="7">
    <source>
        <dbReference type="ARBA" id="ARBA00047899"/>
    </source>
</evidence>
<comment type="catalytic activity">
    <reaction evidence="7">
        <text>L-threonyl-[protein] + ATP = O-phospho-L-threonyl-[protein] + ADP + H(+)</text>
        <dbReference type="Rhea" id="RHEA:46608"/>
        <dbReference type="Rhea" id="RHEA-COMP:11060"/>
        <dbReference type="Rhea" id="RHEA-COMP:11605"/>
        <dbReference type="ChEBI" id="CHEBI:15378"/>
        <dbReference type="ChEBI" id="CHEBI:30013"/>
        <dbReference type="ChEBI" id="CHEBI:30616"/>
        <dbReference type="ChEBI" id="CHEBI:61977"/>
        <dbReference type="ChEBI" id="CHEBI:456216"/>
        <dbReference type="EC" id="2.7.11.1"/>
    </reaction>
</comment>
<keyword evidence="2" id="KW-0723">Serine/threonine-protein kinase</keyword>
<accession>A0A8J6E6U1</accession>
<evidence type="ECO:0000256" key="11">
    <source>
        <dbReference type="SAM" id="MobiDB-lite"/>
    </source>
</evidence>
<dbReference type="InterPro" id="IPR011989">
    <property type="entry name" value="ARM-like"/>
</dbReference>
<name>A0A8J6E6U1_9EUKA</name>
<dbReference type="InterPro" id="IPR008271">
    <property type="entry name" value="Ser/Thr_kinase_AS"/>
</dbReference>
<evidence type="ECO:0000256" key="1">
    <source>
        <dbReference type="ARBA" id="ARBA00012513"/>
    </source>
</evidence>
<protein>
    <recommendedName>
        <fullName evidence="1">non-specific serine/threonine protein kinase</fullName>
        <ecNumber evidence="1">2.7.11.1</ecNumber>
    </recommendedName>
</protein>
<feature type="domain" description="Protein kinase" evidence="12">
    <location>
        <begin position="4"/>
        <end position="254"/>
    </location>
</feature>
<dbReference type="SUPFAM" id="SSF56112">
    <property type="entry name" value="Protein kinase-like (PK-like)"/>
    <property type="match status" value="1"/>
</dbReference>
<evidence type="ECO:0000256" key="6">
    <source>
        <dbReference type="ARBA" id="ARBA00022840"/>
    </source>
</evidence>
<dbReference type="FunFam" id="3.30.200.20:FF:000042">
    <property type="entry name" value="Aurora kinase A"/>
    <property type="match status" value="1"/>
</dbReference>
<dbReference type="PROSITE" id="PS00108">
    <property type="entry name" value="PROTEIN_KINASE_ST"/>
    <property type="match status" value="1"/>
</dbReference>
<dbReference type="EMBL" id="JAHDYR010000001">
    <property type="protein sequence ID" value="KAG9397507.1"/>
    <property type="molecule type" value="Genomic_DNA"/>
</dbReference>
<dbReference type="SMART" id="SM00185">
    <property type="entry name" value="ARM"/>
    <property type="match status" value="3"/>
</dbReference>
<dbReference type="GO" id="GO:0005524">
    <property type="term" value="F:ATP binding"/>
    <property type="evidence" value="ECO:0007669"/>
    <property type="project" value="UniProtKB-UniRule"/>
</dbReference>
<dbReference type="GO" id="GO:0004674">
    <property type="term" value="F:protein serine/threonine kinase activity"/>
    <property type="evidence" value="ECO:0007669"/>
    <property type="project" value="UniProtKB-KW"/>
</dbReference>
<dbReference type="Pfam" id="PF13646">
    <property type="entry name" value="HEAT_2"/>
    <property type="match status" value="1"/>
</dbReference>
<evidence type="ECO:0000256" key="5">
    <source>
        <dbReference type="ARBA" id="ARBA00022777"/>
    </source>
</evidence>
<dbReference type="InterPro" id="IPR016024">
    <property type="entry name" value="ARM-type_fold"/>
</dbReference>
<dbReference type="InterPro" id="IPR000719">
    <property type="entry name" value="Prot_kinase_dom"/>
</dbReference>
<dbReference type="PANTHER" id="PTHR22983:SF6">
    <property type="entry name" value="SERINE_THREONINE-PROTEIN KINASE 36"/>
    <property type="match status" value="1"/>
</dbReference>
<dbReference type="OrthoDB" id="266718at2759"/>
<gene>
    <name evidence="13" type="ORF">J8273_0637</name>
</gene>
<comment type="catalytic activity">
    <reaction evidence="8">
        <text>L-seryl-[protein] + ATP = O-phospho-L-seryl-[protein] + ADP + H(+)</text>
        <dbReference type="Rhea" id="RHEA:17989"/>
        <dbReference type="Rhea" id="RHEA-COMP:9863"/>
        <dbReference type="Rhea" id="RHEA-COMP:11604"/>
        <dbReference type="ChEBI" id="CHEBI:15378"/>
        <dbReference type="ChEBI" id="CHEBI:29999"/>
        <dbReference type="ChEBI" id="CHEBI:30616"/>
        <dbReference type="ChEBI" id="CHEBI:83421"/>
        <dbReference type="ChEBI" id="CHEBI:456216"/>
        <dbReference type="EC" id="2.7.11.1"/>
    </reaction>
</comment>
<dbReference type="InterPro" id="IPR017441">
    <property type="entry name" value="Protein_kinase_ATP_BS"/>
</dbReference>
<feature type="region of interest" description="Disordered" evidence="11">
    <location>
        <begin position="275"/>
        <end position="304"/>
    </location>
</feature>
<feature type="repeat" description="ARM" evidence="9">
    <location>
        <begin position="1386"/>
        <end position="1414"/>
    </location>
</feature>
<comment type="caution">
    <text evidence="13">The sequence shown here is derived from an EMBL/GenBank/DDBJ whole genome shotgun (WGS) entry which is preliminary data.</text>
</comment>
<proteinExistence type="predicted"/>
<dbReference type="EC" id="2.7.11.1" evidence="1"/>
<dbReference type="Pfam" id="PF00069">
    <property type="entry name" value="Pkinase"/>
    <property type="match status" value="1"/>
</dbReference>
<evidence type="ECO:0000256" key="3">
    <source>
        <dbReference type="ARBA" id="ARBA00022679"/>
    </source>
</evidence>
<dbReference type="InterPro" id="IPR000225">
    <property type="entry name" value="Armadillo"/>
</dbReference>
<keyword evidence="6 10" id="KW-0067">ATP-binding</keyword>
<keyword evidence="4 10" id="KW-0547">Nucleotide-binding</keyword>
<dbReference type="PROSITE" id="PS50011">
    <property type="entry name" value="PROTEIN_KINASE_DOM"/>
    <property type="match status" value="1"/>
</dbReference>
<dbReference type="SMART" id="SM00220">
    <property type="entry name" value="S_TKc"/>
    <property type="match status" value="1"/>
</dbReference>
<evidence type="ECO:0000256" key="10">
    <source>
        <dbReference type="PROSITE-ProRule" id="PRU10141"/>
    </source>
</evidence>
<evidence type="ECO:0000259" key="12">
    <source>
        <dbReference type="PROSITE" id="PS50011"/>
    </source>
</evidence>
<evidence type="ECO:0000256" key="2">
    <source>
        <dbReference type="ARBA" id="ARBA00022527"/>
    </source>
</evidence>
<dbReference type="GO" id="GO:0005737">
    <property type="term" value="C:cytoplasm"/>
    <property type="evidence" value="ECO:0007669"/>
    <property type="project" value="TreeGrafter"/>
</dbReference>
<dbReference type="PANTHER" id="PTHR22983">
    <property type="entry name" value="PROTEIN KINASE RELATED"/>
    <property type="match status" value="1"/>
</dbReference>
<dbReference type="FunFam" id="1.10.510.10:FF:000571">
    <property type="entry name" value="Maternal embryonic leucine zipper kinase"/>
    <property type="match status" value="1"/>
</dbReference>
<keyword evidence="3" id="KW-0808">Transferase</keyword>
<evidence type="ECO:0000256" key="9">
    <source>
        <dbReference type="PROSITE-ProRule" id="PRU00259"/>
    </source>
</evidence>
<sequence>MDRYLLVRLIGEGSFGKVWKGRLRGTGQIVAIKFIPKKGKQRRDLRNLRSEIEILTKVRHPSIVCLLDSFETESDICVVTEYAMGDLYYIIGYDHRLPEEQVRSIAIQLTGALYHLHSNRIVHRDLKPQNVLICENQCVKLCDFGFARSMSDSTVTLSSIKGTPLYMAPEVILGQRYDYKSDLWGLGILLYELFQGKPPFFSTNLVTLTQKVMNSSVAFPADASPVFTSFLRGLLQKKSDKRMVWPDILAHPFINVDVPPTRVLPPRDWYTALQEDHKASSQTPEDLASPDPEPEPEDTRPDPDSVFAAFEAEDSLFETVAKAADEFAKKGDVPQLLAELSAVNDMGLPSAVKLCRAVAVLFGCIADEGLGSFPCDRITIVCPVTIPASNIDQLVFSPTITCLLHTLKAVSPVESMNILITAIETILVVVPRYDDKNSVAMALAAVTSLTNAMASLMTVVQLLVPLVRSHMPSITLPSTDALKQRQTARMTIARSHRTTTFTRDAGETADGMPLDILPFVKDVDGWMCSLLEAGLFQRTTALVGKVVEVLGATLGNLFGPRFGVSDSCSPMMIPPASRLGFTAVDLRLACAETLLGVYDVLTIFLARHLQQRVRPLDYVSDKPVLFNARQYTSDSIYHTAFSLIAETTGHELRSFAKNAPPLPLPVTFIESVMPALAFQVPSPQGRAGAMFASLQESSILLISSMVQPPLLTVCPDLFPIFVSPPPVAAVRPYLYYDYREAKQTKPVSLPALGAALHQSDSPERERAVLVKKQQRFRHHKLGQIMAHTTSPGDWQALIDVVASDEVGQAIRRPAMACLHTLASANQDAALFVAKNATSVLLQAALQQPDPEDSGWANAMAMRTMLKLVDECAHEVAAQLKACDAFDPSGLVTLINTVGVKISGGSPYLFASALASLTCAFLAQLCDFDEDGVVTAAIMDGQPSPGIRKLLTMVNIRRASSKGHQPIVSDPEPWAAAARATNLKIPTTKFATLSQCMSLTLSTPCSHFDIGFLDGPTWLVQRMIQFGPTEVMRMAMSSGVVTQLAVAVITVYTNRPPLSSHARAGLDIIGASETYDEYARQAQQQWASTTGYTFGPLGIQAFLKVLNDLSLSDDFPATALAGFTGIFSDHSQAVPKAVWAREHCPFPARTVTLADALVSLLQDDHIQSLTAWPVAAGGGAGAVHQLLTPIIQVFYLVVESAICSGATPWFTLLYRAGLHERVCNILKYIAEPLSEVAVGLLARLTLNHGSSFAKGLVLAGFASPPLIQSLLAPDTADSIAIDALLVLSQLARLSEANYPYLVDALPPDLLDRLCTHDSAAVRAKACNVIGNMCRHNDRFYASLKESGLLATLTAALDDEDSQTRNFACFALGNAAFHNATLYQKLQPAIAPLIDLLNDSDGRIIGNAAGALGNLARSTGDLIEPLMRAGALTTMLRLLVENPKAQYAGVLLLSIGNFARHHESIRYFEPGVMKVLSGLDEMYSSSSGEQDRTVMKYLRRVHREVARSRADGGLGL</sequence>
<dbReference type="PROSITE" id="PS00107">
    <property type="entry name" value="PROTEIN_KINASE_ATP"/>
    <property type="match status" value="1"/>
</dbReference>
<evidence type="ECO:0000313" key="14">
    <source>
        <dbReference type="Proteomes" id="UP000717585"/>
    </source>
</evidence>
<dbReference type="PROSITE" id="PS50176">
    <property type="entry name" value="ARM_REPEAT"/>
    <property type="match status" value="1"/>
</dbReference>
<organism evidence="13 14">
    <name type="scientific">Carpediemonas membranifera</name>
    <dbReference type="NCBI Taxonomy" id="201153"/>
    <lineage>
        <taxon>Eukaryota</taxon>
        <taxon>Metamonada</taxon>
        <taxon>Carpediemonas-like organisms</taxon>
        <taxon>Carpediemonas</taxon>
    </lineage>
</organism>
<dbReference type="Proteomes" id="UP000717585">
    <property type="component" value="Unassembled WGS sequence"/>
</dbReference>
<dbReference type="SUPFAM" id="SSF48371">
    <property type="entry name" value="ARM repeat"/>
    <property type="match status" value="1"/>
</dbReference>